<reference evidence="4" key="1">
    <citation type="journal article" date="2019" name="Int. J. Syst. Evol. Microbiol.">
        <title>The Global Catalogue of Microorganisms (GCM) 10K type strain sequencing project: providing services to taxonomists for standard genome sequencing and annotation.</title>
        <authorList>
            <consortium name="The Broad Institute Genomics Platform"/>
            <consortium name="The Broad Institute Genome Sequencing Center for Infectious Disease"/>
            <person name="Wu L."/>
            <person name="Ma J."/>
        </authorList>
    </citation>
    <scope>NUCLEOTIDE SEQUENCE [LARGE SCALE GENOMIC DNA]</scope>
    <source>
        <strain evidence="4">CCUG 49560</strain>
    </source>
</reference>
<evidence type="ECO:0000313" key="3">
    <source>
        <dbReference type="EMBL" id="MFC4586682.1"/>
    </source>
</evidence>
<comment type="caution">
    <text evidence="3">The sequence shown here is derived from an EMBL/GenBank/DDBJ whole genome shotgun (WGS) entry which is preliminary data.</text>
</comment>
<keyword evidence="2" id="KW-0472">Membrane</keyword>
<gene>
    <name evidence="3" type="ORF">ACFO8L_11390</name>
</gene>
<keyword evidence="4" id="KW-1185">Reference proteome</keyword>
<sequence>MSGRTRVTAEWAVWGKRSGTRDDYGILDCSKGPLSRDDFAEIMTRYAPGTLEHLPQVTLSWVGGGDTAYIGMAIQDWSGRQDGLSRDIAETRYFGVPYAQAAASPVSYTALHHAFDVCALPVAGPLSVEVDVLDPHAIAETVDKTVMGAASLLLTGKEVCVVRGESVPMPDRLRFLDAVAALLPYGLRTRLTASTWTDSSAKHRIMLSFAKHAREGAHSVVWGAYENEHPLRHDVATRYFETLLAGSPEDLVGRLAMMTEPMSFRTAGHQTLALLDDSRQTLVHAGWPGPPGRTAGEDLNLCADFIGHKRHQELKDPLERLYHLLVAARLTDDEVRGNREIIEGRSLLRAGPRSLGGLRDRFYDVVLAAGYGPELTLEGLGDVRRSAPDLPRPLVLAMARMPPAEPAVSLRLVSCLDGEEQARALAALQTADLVRAAAREPFDEDILWMAYTELVARGADGGTEDTGIAAALYEHGYLADAVEACHPQDGDMRFTMFRHLLTAAYGTALDRQAYEEIVGCPAVPRSVSLTVAASSLYGWESERVLMEAFVRHAQLDPATRNQVRECLAAPASRERAPALHEHPPASRERAPATREVVKESLGPGPSFAEGSLQQRDGNEFVAMLRQEPRSGGHGWPEPWRITLIVVLGVGFVCGLIYLVIILVLQS</sequence>
<feature type="transmembrane region" description="Helical" evidence="2">
    <location>
        <begin position="639"/>
        <end position="664"/>
    </location>
</feature>
<keyword evidence="2" id="KW-0812">Transmembrane</keyword>
<evidence type="ECO:0000256" key="1">
    <source>
        <dbReference type="SAM" id="MobiDB-lite"/>
    </source>
</evidence>
<keyword evidence="2" id="KW-1133">Transmembrane helix</keyword>
<feature type="region of interest" description="Disordered" evidence="1">
    <location>
        <begin position="573"/>
        <end position="612"/>
    </location>
</feature>
<name>A0ABV9EAX6_9ACTN</name>
<evidence type="ECO:0000256" key="2">
    <source>
        <dbReference type="SAM" id="Phobius"/>
    </source>
</evidence>
<dbReference type="RefSeq" id="WP_262842402.1">
    <property type="nucleotide sequence ID" value="NZ_JANZYP010000011.1"/>
</dbReference>
<accession>A0ABV9EAX6</accession>
<protein>
    <submittedName>
        <fullName evidence="3">Uncharacterized protein</fullName>
    </submittedName>
</protein>
<dbReference type="Proteomes" id="UP001595891">
    <property type="component" value="Unassembled WGS sequence"/>
</dbReference>
<organism evidence="3 4">
    <name type="scientific">Sphaerisporangium corydalis</name>
    <dbReference type="NCBI Taxonomy" id="1441875"/>
    <lineage>
        <taxon>Bacteria</taxon>
        <taxon>Bacillati</taxon>
        <taxon>Actinomycetota</taxon>
        <taxon>Actinomycetes</taxon>
        <taxon>Streptosporangiales</taxon>
        <taxon>Streptosporangiaceae</taxon>
        <taxon>Sphaerisporangium</taxon>
    </lineage>
</organism>
<feature type="compositionally biased region" description="Basic and acidic residues" evidence="1">
    <location>
        <begin position="573"/>
        <end position="598"/>
    </location>
</feature>
<proteinExistence type="predicted"/>
<dbReference type="EMBL" id="JBHSFN010000006">
    <property type="protein sequence ID" value="MFC4586682.1"/>
    <property type="molecule type" value="Genomic_DNA"/>
</dbReference>
<evidence type="ECO:0000313" key="4">
    <source>
        <dbReference type="Proteomes" id="UP001595891"/>
    </source>
</evidence>